<reference evidence="3" key="1">
    <citation type="submission" date="2023-04" db="EMBL/GenBank/DDBJ databases">
        <title>Genomic diversity of scab-causing Streptomyces spp. in the province of Quebec, Canada.</title>
        <authorList>
            <person name="Biessy A."/>
            <person name="Cadieux M."/>
            <person name="Ciotola M."/>
            <person name="Filion M."/>
        </authorList>
    </citation>
    <scope>NUCLEOTIDE SEQUENCE</scope>
    <source>
        <strain evidence="3">B21-115</strain>
    </source>
</reference>
<dbReference type="EMBL" id="JARULZ010000001">
    <property type="protein sequence ID" value="MEH0635917.1"/>
    <property type="molecule type" value="Genomic_DNA"/>
</dbReference>
<protein>
    <recommendedName>
        <fullName evidence="5">Secreted protein</fullName>
    </recommendedName>
</protein>
<feature type="compositionally biased region" description="Polar residues" evidence="1">
    <location>
        <begin position="169"/>
        <end position="181"/>
    </location>
</feature>
<gene>
    <name evidence="3" type="ORF">QBA35_21740</name>
</gene>
<proteinExistence type="predicted"/>
<evidence type="ECO:0000256" key="2">
    <source>
        <dbReference type="SAM" id="SignalP"/>
    </source>
</evidence>
<organism evidence="3 4">
    <name type="scientific">Streptomyces bottropensis</name>
    <dbReference type="NCBI Taxonomy" id="42235"/>
    <lineage>
        <taxon>Bacteria</taxon>
        <taxon>Bacillati</taxon>
        <taxon>Actinomycetota</taxon>
        <taxon>Actinomycetes</taxon>
        <taxon>Kitasatosporales</taxon>
        <taxon>Streptomycetaceae</taxon>
        <taxon>Streptomyces</taxon>
    </lineage>
</organism>
<keyword evidence="4" id="KW-1185">Reference proteome</keyword>
<comment type="caution">
    <text evidence="3">The sequence shown here is derived from an EMBL/GenBank/DDBJ whole genome shotgun (WGS) entry which is preliminary data.</text>
</comment>
<dbReference type="RefSeq" id="WP_334659449.1">
    <property type="nucleotide sequence ID" value="NZ_JARULZ010000001.1"/>
</dbReference>
<dbReference type="Proteomes" id="UP001310290">
    <property type="component" value="Unassembled WGS sequence"/>
</dbReference>
<feature type="region of interest" description="Disordered" evidence="1">
    <location>
        <begin position="161"/>
        <end position="200"/>
    </location>
</feature>
<evidence type="ECO:0000256" key="1">
    <source>
        <dbReference type="SAM" id="MobiDB-lite"/>
    </source>
</evidence>
<name>A0ABU8AQI7_9ACTN</name>
<feature type="chain" id="PRO_5045766071" description="Secreted protein" evidence="2">
    <location>
        <begin position="31"/>
        <end position="248"/>
    </location>
</feature>
<evidence type="ECO:0000313" key="3">
    <source>
        <dbReference type="EMBL" id="MEH0635917.1"/>
    </source>
</evidence>
<accession>A0ABU8AQI7</accession>
<sequence>MRGKRQLAAALGALLTALALLLLGAPPSAAGGPTSVLLVSPTSHRTASLYGTTKQYDLLARLLVPAGSALDESREKAPDWGPEGTWGGQVGDMVTVTWMSHDVTAWRVDRLYMSAPDTKDVWIYTGLQTAEDTAASGEGVWHKAKQSEELRELLRGLGVLGEPSDGAVQGTSSDDALTGSGTEPGGTVTGTRAASDASGPADRARWAIPALALGLLLGSGGATLVLRRAAARHESGPPREPRQELLDA</sequence>
<keyword evidence="2" id="KW-0732">Signal</keyword>
<feature type="signal peptide" evidence="2">
    <location>
        <begin position="1"/>
        <end position="30"/>
    </location>
</feature>
<evidence type="ECO:0000313" key="4">
    <source>
        <dbReference type="Proteomes" id="UP001310290"/>
    </source>
</evidence>
<evidence type="ECO:0008006" key="5">
    <source>
        <dbReference type="Google" id="ProtNLM"/>
    </source>
</evidence>